<comment type="caution">
    <text evidence="1">The sequence shown here is derived from an EMBL/GenBank/DDBJ whole genome shotgun (WGS) entry which is preliminary data.</text>
</comment>
<organism evidence="1 2">
    <name type="scientific">Fictibacillus marinisediminis</name>
    <dbReference type="NCBI Taxonomy" id="2878389"/>
    <lineage>
        <taxon>Bacteria</taxon>
        <taxon>Bacillati</taxon>
        <taxon>Bacillota</taxon>
        <taxon>Bacilli</taxon>
        <taxon>Bacillales</taxon>
        <taxon>Fictibacillaceae</taxon>
        <taxon>Fictibacillus</taxon>
    </lineage>
</organism>
<dbReference type="InterPro" id="IPR036209">
    <property type="entry name" value="YwmB-like_sf"/>
</dbReference>
<dbReference type="Gene3D" id="3.30.2030.10">
    <property type="entry name" value="YwmB-like"/>
    <property type="match status" value="1"/>
</dbReference>
<keyword evidence="2" id="KW-1185">Reference proteome</keyword>
<dbReference type="Gene3D" id="3.30.360.40">
    <property type="entry name" value="YwmB-like"/>
    <property type="match status" value="1"/>
</dbReference>
<proteinExistence type="predicted"/>
<protein>
    <submittedName>
        <fullName evidence="1">YwmB family TATA-box binding protein</fullName>
    </submittedName>
</protein>
<sequence length="247" mass="27585">MKKSIVLFFAIILLVHSYESVLAREAANISKISDMKQAMDEQGIIVKKWSLYTKGSVGFTSNLKGYRQKAALLKNAAKGYKWNTMNMQEHLKITGVRISQAGSIKERLTLVGYPQKGKLATYLVYAVEGKGWNKNQFQHFARSFQSRVATYFEGKTSTFSCITGVHSGTMDVGLYKQALELMTTFSAVPVEELKEETFVSISAYTKHWDEKINTAHKAMNLQIAIRNQGMGGQTAVTIGTPIITSEY</sequence>
<evidence type="ECO:0000313" key="2">
    <source>
        <dbReference type="Proteomes" id="UP001139011"/>
    </source>
</evidence>
<gene>
    <name evidence="1" type="ORF">LCY76_21670</name>
</gene>
<evidence type="ECO:0000313" key="1">
    <source>
        <dbReference type="EMBL" id="MCK6259185.1"/>
    </source>
</evidence>
<dbReference type="AlphaFoldDB" id="A0A9X1XHT8"/>
<dbReference type="Pfam" id="PF08680">
    <property type="entry name" value="DUF1779"/>
    <property type="match status" value="1"/>
</dbReference>
<dbReference type="Proteomes" id="UP001139011">
    <property type="component" value="Unassembled WGS sequence"/>
</dbReference>
<dbReference type="RefSeq" id="WP_248254389.1">
    <property type="nucleotide sequence ID" value="NZ_JAIWJX010000002.1"/>
</dbReference>
<name>A0A9X1XHT8_9BACL</name>
<accession>A0A9X1XHT8</accession>
<dbReference type="SUPFAM" id="SSF143842">
    <property type="entry name" value="YwmB-like"/>
    <property type="match status" value="1"/>
</dbReference>
<reference evidence="1" key="1">
    <citation type="submission" date="2021-09" db="EMBL/GenBank/DDBJ databases">
        <title>Genome analysis of Fictibacillus sp. KIGAM418 isolated from marine sediment.</title>
        <authorList>
            <person name="Seo M.-J."/>
            <person name="Cho E.-S."/>
            <person name="Hwang C.Y."/>
        </authorList>
    </citation>
    <scope>NUCLEOTIDE SEQUENCE</scope>
    <source>
        <strain evidence="1">KIGAM418</strain>
    </source>
</reference>
<dbReference type="InterPro" id="IPR014794">
    <property type="entry name" value="DUF1779"/>
</dbReference>
<dbReference type="EMBL" id="JAIWJX010000002">
    <property type="protein sequence ID" value="MCK6259185.1"/>
    <property type="molecule type" value="Genomic_DNA"/>
</dbReference>